<dbReference type="Gene3D" id="1.10.472.80">
    <property type="entry name" value="Ypt/Rab-GAP domain of gyp1p, domain 3"/>
    <property type="match status" value="1"/>
</dbReference>
<sequence>MYASAEDFQEVLGQESYVDMDRLKDLAVHGIPDEVRADVWRYLLRVAQPDKSQEVTSTLARSQEYSEQRRRDQLDLSASDAIPVKRVRGEIKRFQDGVEFFQQQSTQRLFENVVSVFLSRNSDLADFTGSVVPLCGPVIFAFEDNEAEAFHAFSQLMRQVQPRLPPPATNKLVADLMAVFRATQSELYSHFEQEELEPNEWAVPWLQSLLAKELPLSCVVRLWDTYLAQDDGFALHPYVCLAILAYCKETIEELEYADLLAYLQHLPEMDMDRIIAHAHNIWHEVISQNLM</sequence>
<dbReference type="SMART" id="SM00164">
    <property type="entry name" value="TBC"/>
    <property type="match status" value="1"/>
</dbReference>
<feature type="domain" description="Rab-GAP TBC" evidence="1">
    <location>
        <begin position="30"/>
        <end position="230"/>
    </location>
</feature>
<dbReference type="PANTHER" id="PTHR22957:SF268">
    <property type="entry name" value="ANKYRIN REPEAT-CONTAINING PROTEIN"/>
    <property type="match status" value="1"/>
</dbReference>
<dbReference type="Proteomes" id="UP000008743">
    <property type="component" value="Unassembled WGS sequence"/>
</dbReference>
<keyword evidence="3" id="KW-1185">Reference proteome</keyword>
<accession>A0A0D2UH18</accession>
<dbReference type="Gene3D" id="1.10.10.750">
    <property type="entry name" value="Ypt/Rab-GAP domain of gyp1p, domain 1"/>
    <property type="match status" value="1"/>
</dbReference>
<dbReference type="InterPro" id="IPR035969">
    <property type="entry name" value="Rab-GAP_TBC_sf"/>
</dbReference>
<evidence type="ECO:0000313" key="2">
    <source>
        <dbReference type="EMBL" id="KJE94411.1"/>
    </source>
</evidence>
<dbReference type="AlphaFoldDB" id="A0A0D2UH18"/>
<protein>
    <recommendedName>
        <fullName evidence="1">Rab-GAP TBC domain-containing protein</fullName>
    </recommendedName>
</protein>
<name>A0A0D2UH18_CAPO3</name>
<dbReference type="InParanoid" id="A0A0D2UH18"/>
<dbReference type="RefSeq" id="XP_004346739.1">
    <property type="nucleotide sequence ID" value="XM_004346689.2"/>
</dbReference>
<organism evidence="2 3">
    <name type="scientific">Capsaspora owczarzaki (strain ATCC 30864)</name>
    <dbReference type="NCBI Taxonomy" id="595528"/>
    <lineage>
        <taxon>Eukaryota</taxon>
        <taxon>Filasterea</taxon>
        <taxon>Capsaspora</taxon>
    </lineage>
</organism>
<dbReference type="OMA" id="QAYNIRD"/>
<dbReference type="PANTHER" id="PTHR22957">
    <property type="entry name" value="TBC1 DOMAIN FAMILY MEMBER GTPASE-ACTIVATING PROTEIN"/>
    <property type="match status" value="1"/>
</dbReference>
<gene>
    <name evidence="2" type="ORF">CAOG_005054</name>
</gene>
<dbReference type="EMBL" id="KE346367">
    <property type="protein sequence ID" value="KJE94411.1"/>
    <property type="molecule type" value="Genomic_DNA"/>
</dbReference>
<reference evidence="3" key="1">
    <citation type="submission" date="2011-02" db="EMBL/GenBank/DDBJ databases">
        <title>The Genome Sequence of Capsaspora owczarzaki ATCC 30864.</title>
        <authorList>
            <person name="Russ C."/>
            <person name="Cuomo C."/>
            <person name="Burger G."/>
            <person name="Gray M.W."/>
            <person name="Holland P.W.H."/>
            <person name="King N."/>
            <person name="Lang F.B.F."/>
            <person name="Roger A.J."/>
            <person name="Ruiz-Trillo I."/>
            <person name="Young S.K."/>
            <person name="Zeng Q."/>
            <person name="Gargeya S."/>
            <person name="Alvarado L."/>
            <person name="Berlin A."/>
            <person name="Chapman S.B."/>
            <person name="Chen Z."/>
            <person name="Freedman E."/>
            <person name="Gellesch M."/>
            <person name="Goldberg J."/>
            <person name="Griggs A."/>
            <person name="Gujja S."/>
            <person name="Heilman E."/>
            <person name="Heiman D."/>
            <person name="Howarth C."/>
            <person name="Mehta T."/>
            <person name="Neiman D."/>
            <person name="Pearson M."/>
            <person name="Roberts A."/>
            <person name="Saif S."/>
            <person name="Shea T."/>
            <person name="Shenoy N."/>
            <person name="Sisk P."/>
            <person name="Stolte C."/>
            <person name="Sykes S."/>
            <person name="White J."/>
            <person name="Yandava C."/>
            <person name="Haas B."/>
            <person name="Nusbaum C."/>
            <person name="Birren B."/>
        </authorList>
    </citation>
    <scope>NUCLEOTIDE SEQUENCE</scope>
    <source>
        <strain evidence="3">ATCC 30864</strain>
    </source>
</reference>
<evidence type="ECO:0000259" key="1">
    <source>
        <dbReference type="PROSITE" id="PS50086"/>
    </source>
</evidence>
<dbReference type="Gene3D" id="1.10.8.270">
    <property type="entry name" value="putative rabgap domain of human tbc1 domain family member 14 like domains"/>
    <property type="match status" value="1"/>
</dbReference>
<dbReference type="PhylomeDB" id="A0A0D2UH18"/>
<proteinExistence type="predicted"/>
<dbReference type="Pfam" id="PF00566">
    <property type="entry name" value="RabGAP-TBC"/>
    <property type="match status" value="1"/>
</dbReference>
<evidence type="ECO:0000313" key="3">
    <source>
        <dbReference type="Proteomes" id="UP000008743"/>
    </source>
</evidence>
<dbReference type="SUPFAM" id="SSF47923">
    <property type="entry name" value="Ypt/Rab-GAP domain of gyp1p"/>
    <property type="match status" value="2"/>
</dbReference>
<dbReference type="eggNOG" id="KOG1092">
    <property type="taxonomic scope" value="Eukaryota"/>
</dbReference>
<dbReference type="InterPro" id="IPR000195">
    <property type="entry name" value="Rab-GAP-TBC_dom"/>
</dbReference>
<dbReference type="PROSITE" id="PS50086">
    <property type="entry name" value="TBC_RABGAP"/>
    <property type="match status" value="1"/>
</dbReference>
<dbReference type="OrthoDB" id="27140at2759"/>
<dbReference type="GO" id="GO:0005096">
    <property type="term" value="F:GTPase activator activity"/>
    <property type="evidence" value="ECO:0007669"/>
    <property type="project" value="TreeGrafter"/>
</dbReference>
<dbReference type="STRING" id="595528.A0A0D2UH18"/>